<feature type="region of interest" description="Disordered" evidence="1">
    <location>
        <begin position="19"/>
        <end position="56"/>
    </location>
</feature>
<gene>
    <name evidence="3" type="ORF">G4H13_05565</name>
</gene>
<feature type="chain" id="PRO_5038647846" description="PQQ-binding-like beta-propeller repeat protein" evidence="2">
    <location>
        <begin position="21"/>
        <end position="435"/>
    </location>
</feature>
<feature type="signal peptide" evidence="2">
    <location>
        <begin position="1"/>
        <end position="20"/>
    </location>
</feature>
<reference evidence="3" key="1">
    <citation type="submission" date="2020-02" db="EMBL/GenBank/DDBJ databases">
        <title>A new Streptomyces sp. for controlling soil-borne diseases.</title>
        <authorList>
            <person name="Li X."/>
            <person name="Tian Y."/>
            <person name="Gao K."/>
        </authorList>
    </citation>
    <scope>NUCLEOTIDE SEQUENCE [LARGE SCALE GENOMIC DNA]</scope>
    <source>
        <strain evidence="3">0250</strain>
    </source>
</reference>
<keyword evidence="4" id="KW-1185">Reference proteome</keyword>
<feature type="region of interest" description="Disordered" evidence="1">
    <location>
        <begin position="103"/>
        <end position="125"/>
    </location>
</feature>
<evidence type="ECO:0008006" key="5">
    <source>
        <dbReference type="Google" id="ProtNLM"/>
    </source>
</evidence>
<dbReference type="RefSeq" id="WP_164424383.1">
    <property type="nucleotide sequence ID" value="NZ_JAAIKT010000004.1"/>
</dbReference>
<comment type="caution">
    <text evidence="3">The sequence shown here is derived from an EMBL/GenBank/DDBJ whole genome shotgun (WGS) entry which is preliminary data.</text>
</comment>
<dbReference type="SUPFAM" id="SSF50998">
    <property type="entry name" value="Quinoprotein alcohol dehydrogenase-like"/>
    <property type="match status" value="1"/>
</dbReference>
<keyword evidence="2" id="KW-0732">Signal</keyword>
<protein>
    <recommendedName>
        <fullName evidence="5">PQQ-binding-like beta-propeller repeat protein</fullName>
    </recommendedName>
</protein>
<proteinExistence type="predicted"/>
<dbReference type="EMBL" id="JAAIKT010000004">
    <property type="protein sequence ID" value="NEW69895.1"/>
    <property type="molecule type" value="Genomic_DNA"/>
</dbReference>
<organism evidence="3 4">
    <name type="scientific">Streptomyces rhizosphaericus</name>
    <dbReference type="NCBI Taxonomy" id="114699"/>
    <lineage>
        <taxon>Bacteria</taxon>
        <taxon>Bacillati</taxon>
        <taxon>Actinomycetota</taxon>
        <taxon>Actinomycetes</taxon>
        <taxon>Kitasatosporales</taxon>
        <taxon>Streptomycetaceae</taxon>
        <taxon>Streptomyces</taxon>
        <taxon>Streptomyces violaceusniger group</taxon>
    </lineage>
</organism>
<evidence type="ECO:0000256" key="1">
    <source>
        <dbReference type="SAM" id="MobiDB-lite"/>
    </source>
</evidence>
<dbReference type="InterPro" id="IPR011047">
    <property type="entry name" value="Quinoprotein_ADH-like_sf"/>
</dbReference>
<name>A0A6G4A9B5_9ACTN</name>
<dbReference type="AlphaFoldDB" id="A0A6G4A9B5"/>
<accession>A0A6G4A9B5</accession>
<sequence>MKVASAVLLACALTACSSGSGEEAKNSQHGTGDDQPGQKVVRINVPSAYDNSRGWQEPVAAGGLDGTVPLTTAPRSGLVTYLDSTGTGYVLKARDAKTGKLRWRSRPWTPPVPEESDTETGEAEPPKLAMITSEGAEYVVAYAYGEKQKDELSPKREVVEVVSYRANASGQNVAPLKTADVPVAGEPEHINADGSGVVVDETTTVETVNIVTGRIRTYESCDLCEDEGDAFATVDQGIVTSSPASGYQVLGAWKGADTLPAQYRDWNANAIAVTENYLIGTWQNLNDDDDSRWVLHDARSGKVLVTMQCYPPEGTGNANPKLYTPSVSASGRYLVAGTGAFDLKRKKGYCFEGTDERNPIELTTVDDNGIAYGASVPADPSDPSPQVQVPLSTGTPKTVASGAIIPAADAAGYGLFTAPTGSGKLALGLIAYPHR</sequence>
<evidence type="ECO:0000256" key="2">
    <source>
        <dbReference type="SAM" id="SignalP"/>
    </source>
</evidence>
<evidence type="ECO:0000313" key="4">
    <source>
        <dbReference type="Proteomes" id="UP000476310"/>
    </source>
</evidence>
<dbReference type="Proteomes" id="UP000476310">
    <property type="component" value="Unassembled WGS sequence"/>
</dbReference>
<evidence type="ECO:0000313" key="3">
    <source>
        <dbReference type="EMBL" id="NEW69895.1"/>
    </source>
</evidence>
<dbReference type="PROSITE" id="PS51257">
    <property type="entry name" value="PROKAR_LIPOPROTEIN"/>
    <property type="match status" value="1"/>
</dbReference>